<keyword evidence="2" id="KW-0012">Acyltransferase</keyword>
<accession>A0ABS4KB03</accession>
<sequence>MIRKATENDILKIAKTYDELLIYEKENENHSNWQLGIYPTIKVPKLRVPLGEMYVLENENNEICASMILNQVQAKEYSTIPWKYLADDDNLLVIHTLCIPPQEAGKGYGTKMIDYAKNFAKDLNYPVIRIDTYAYNEPAKSLYQKNGFRIAGYATSLLEGLIPEEQAYLEFKF</sequence>
<reference evidence="4 5" key="1">
    <citation type="submission" date="2021-03" db="EMBL/GenBank/DDBJ databases">
        <title>Genomic Encyclopedia of Type Strains, Phase IV (KMG-IV): sequencing the most valuable type-strain genomes for metagenomic binning, comparative biology and taxonomic classification.</title>
        <authorList>
            <person name="Goeker M."/>
        </authorList>
    </citation>
    <scope>NUCLEOTIDE SEQUENCE [LARGE SCALE GENOMIC DNA]</scope>
    <source>
        <strain evidence="4 5">DSM 27563</strain>
    </source>
</reference>
<name>A0ABS4KB03_9FIRM</name>
<dbReference type="CDD" id="cd04301">
    <property type="entry name" value="NAT_SF"/>
    <property type="match status" value="1"/>
</dbReference>
<dbReference type="PROSITE" id="PS51186">
    <property type="entry name" value="GNAT"/>
    <property type="match status" value="1"/>
</dbReference>
<evidence type="ECO:0000313" key="5">
    <source>
        <dbReference type="Proteomes" id="UP001519306"/>
    </source>
</evidence>
<evidence type="ECO:0000259" key="3">
    <source>
        <dbReference type="PROSITE" id="PS51186"/>
    </source>
</evidence>
<dbReference type="InterPro" id="IPR016181">
    <property type="entry name" value="Acyl_CoA_acyltransferase"/>
</dbReference>
<evidence type="ECO:0000256" key="2">
    <source>
        <dbReference type="ARBA" id="ARBA00023315"/>
    </source>
</evidence>
<dbReference type="SUPFAM" id="SSF55729">
    <property type="entry name" value="Acyl-CoA N-acyltransferases (Nat)"/>
    <property type="match status" value="1"/>
</dbReference>
<feature type="domain" description="N-acetyltransferase" evidence="3">
    <location>
        <begin position="1"/>
        <end position="173"/>
    </location>
</feature>
<dbReference type="Pfam" id="PF00583">
    <property type="entry name" value="Acetyltransf_1"/>
    <property type="match status" value="1"/>
</dbReference>
<keyword evidence="1" id="KW-0808">Transferase</keyword>
<dbReference type="Proteomes" id="UP001519306">
    <property type="component" value="Unassembled WGS sequence"/>
</dbReference>
<proteinExistence type="predicted"/>
<comment type="caution">
    <text evidence="4">The sequence shown here is derived from an EMBL/GenBank/DDBJ whole genome shotgun (WGS) entry which is preliminary data.</text>
</comment>
<dbReference type="InterPro" id="IPR050680">
    <property type="entry name" value="YpeA/RimI_acetyltransf"/>
</dbReference>
<dbReference type="Gene3D" id="3.40.630.30">
    <property type="match status" value="1"/>
</dbReference>
<dbReference type="RefSeq" id="WP_210060263.1">
    <property type="nucleotide sequence ID" value="NZ_JAGGLJ010000003.1"/>
</dbReference>
<gene>
    <name evidence="4" type="ORF">J2Z71_000482</name>
</gene>
<evidence type="ECO:0000313" key="4">
    <source>
        <dbReference type="EMBL" id="MBP2024959.1"/>
    </source>
</evidence>
<evidence type="ECO:0000256" key="1">
    <source>
        <dbReference type="ARBA" id="ARBA00022679"/>
    </source>
</evidence>
<dbReference type="EMBL" id="JAGGLJ010000003">
    <property type="protein sequence ID" value="MBP2024959.1"/>
    <property type="molecule type" value="Genomic_DNA"/>
</dbReference>
<dbReference type="InterPro" id="IPR000182">
    <property type="entry name" value="GNAT_dom"/>
</dbReference>
<keyword evidence="5" id="KW-1185">Reference proteome</keyword>
<protein>
    <submittedName>
        <fullName evidence="4">Ribosomal protein S18 acetylase RimI-like enzyme</fullName>
    </submittedName>
</protein>
<dbReference type="PANTHER" id="PTHR43420">
    <property type="entry name" value="ACETYLTRANSFERASE"/>
    <property type="match status" value="1"/>
</dbReference>
<organism evidence="4 5">
    <name type="scientific">Peptoniphilus stercorisuis</name>
    <dbReference type="NCBI Taxonomy" id="1436965"/>
    <lineage>
        <taxon>Bacteria</taxon>
        <taxon>Bacillati</taxon>
        <taxon>Bacillota</taxon>
        <taxon>Tissierellia</taxon>
        <taxon>Tissierellales</taxon>
        <taxon>Peptoniphilaceae</taxon>
        <taxon>Peptoniphilus</taxon>
    </lineage>
</organism>